<dbReference type="STRING" id="234267.Acid_3763"/>
<name>Q020D2_SOLUE</name>
<gene>
    <name evidence="2" type="ordered locus">Acid_3763</name>
</gene>
<evidence type="ECO:0000256" key="1">
    <source>
        <dbReference type="SAM" id="SignalP"/>
    </source>
</evidence>
<dbReference type="OrthoDB" id="179938at2"/>
<dbReference type="eggNOG" id="COG3064">
    <property type="taxonomic scope" value="Bacteria"/>
</dbReference>
<dbReference type="InterPro" id="IPR014756">
    <property type="entry name" value="Ig_E-set"/>
</dbReference>
<protein>
    <submittedName>
        <fullName evidence="2">Peptidase domain protein</fullName>
    </submittedName>
</protein>
<organism evidence="2">
    <name type="scientific">Solibacter usitatus (strain Ellin6076)</name>
    <dbReference type="NCBI Taxonomy" id="234267"/>
    <lineage>
        <taxon>Bacteria</taxon>
        <taxon>Pseudomonadati</taxon>
        <taxon>Acidobacteriota</taxon>
        <taxon>Terriglobia</taxon>
        <taxon>Bryobacterales</taxon>
        <taxon>Solibacteraceae</taxon>
        <taxon>Candidatus Solibacter</taxon>
    </lineage>
</organism>
<sequence precursor="true">MKRLSIVFVLAITVLAQPAKKAPAPQLIEPVQPVLAWIFPAGGQRGTTVEITASGTSIVPESVLVTGGGVSGKVLDGSVAARVKLSLTIAPDAAPGERELRILNAGGISNRFRFIVGELPEIREIEPNNEKTTAQKLPALPLVVDGQILDNDRDYFRFTAKAGETLVFSVQARSLLPFIADAVPGWFDPQLTVYDKSGKQVAFADDNRFLPDPAMFFKPPADGDYTLELRDIVYRGRGDFVYRMTMGALPFYTDVFPLGGRRGDEVAVEYRGVNLRETHGSVTVPAGAARTLTVHGLPFGASDYAAVREAEVNDAFERAQRLTAPVVVDGRVQKPGVSHYFVLTAKKDEKLVLEVQARRLGSPLDSVLTLFDAKRNQVAENDDWSDPLEAALAHNADSRILYTFPAAGDYYLRLRDIQQKGGEEYSFRLSVAPPHPDFTLRISPDNPRMGQGDTAAITVTAVRHDDFAGEIKLRVEKLPGGYLASEALIPAGQNEGRLTVTSPTGAPVGILSPVVTGMAMVGKDTVMHRAESAESLMQAFAYTHVLPTSQLFLAVIPGTGYTLSSNAPEGKVLEVKPESETPIVIKVLRKESVKAGVTITAVRLANNTITTKGVFVAPEKDEAEIVLTVSKDAKVGLRQDVIVSGLMRAGSQSIVRFARAIPIQVVAK</sequence>
<dbReference type="InParanoid" id="Q020D2"/>
<keyword evidence="1" id="KW-0732">Signal</keyword>
<dbReference type="Gene3D" id="2.60.120.380">
    <property type="match status" value="2"/>
</dbReference>
<reference evidence="2" key="1">
    <citation type="submission" date="2006-10" db="EMBL/GenBank/DDBJ databases">
        <title>Complete sequence of Solibacter usitatus Ellin6076.</title>
        <authorList>
            <consortium name="US DOE Joint Genome Institute"/>
            <person name="Copeland A."/>
            <person name="Lucas S."/>
            <person name="Lapidus A."/>
            <person name="Barry K."/>
            <person name="Detter J.C."/>
            <person name="Glavina del Rio T."/>
            <person name="Hammon N."/>
            <person name="Israni S."/>
            <person name="Dalin E."/>
            <person name="Tice H."/>
            <person name="Pitluck S."/>
            <person name="Thompson L.S."/>
            <person name="Brettin T."/>
            <person name="Bruce D."/>
            <person name="Han C."/>
            <person name="Tapia R."/>
            <person name="Gilna P."/>
            <person name="Schmutz J."/>
            <person name="Larimer F."/>
            <person name="Land M."/>
            <person name="Hauser L."/>
            <person name="Kyrpides N."/>
            <person name="Mikhailova N."/>
            <person name="Janssen P.H."/>
            <person name="Kuske C.R."/>
            <person name="Richardson P."/>
        </authorList>
    </citation>
    <scope>NUCLEOTIDE SEQUENCE</scope>
    <source>
        <strain evidence="2">Ellin6076</strain>
    </source>
</reference>
<dbReference type="SUPFAM" id="SSF81296">
    <property type="entry name" value="E set domains"/>
    <property type="match status" value="1"/>
</dbReference>
<dbReference type="HOGENOM" id="CLU_398417_0_0_0"/>
<proteinExistence type="predicted"/>
<dbReference type="KEGG" id="sus:Acid_3763"/>
<dbReference type="AlphaFoldDB" id="Q020D2"/>
<evidence type="ECO:0000313" key="2">
    <source>
        <dbReference type="EMBL" id="ABJ84733.1"/>
    </source>
</evidence>
<feature type="chain" id="PRO_5004162915" evidence="1">
    <location>
        <begin position="22"/>
        <end position="668"/>
    </location>
</feature>
<dbReference type="SUPFAM" id="SSF89260">
    <property type="entry name" value="Collagen-binding domain"/>
    <property type="match status" value="1"/>
</dbReference>
<dbReference type="EMBL" id="CP000473">
    <property type="protein sequence ID" value="ABJ84733.1"/>
    <property type="molecule type" value="Genomic_DNA"/>
</dbReference>
<accession>Q020D2</accession>
<feature type="signal peptide" evidence="1">
    <location>
        <begin position="1"/>
        <end position="21"/>
    </location>
</feature>